<sequence>MLFWGWGGRSKQLELSPTQVLSFAYRYFHLFFVFSVTFGGSYSLLTLTEHGWAAAPIAQEQADEILAGRSLQPNPWRRFSLYGFLIVIALFVLVSKLRHGA</sequence>
<evidence type="ECO:0000256" key="1">
    <source>
        <dbReference type="SAM" id="Phobius"/>
    </source>
</evidence>
<dbReference type="AlphaFoldDB" id="A0A4R5P9U4"/>
<keyword evidence="1" id="KW-0472">Membrane</keyword>
<feature type="transmembrane region" description="Helical" evidence="1">
    <location>
        <begin position="79"/>
        <end position="97"/>
    </location>
</feature>
<protein>
    <submittedName>
        <fullName evidence="2">Uncharacterized protein</fullName>
    </submittedName>
</protein>
<evidence type="ECO:0000313" key="2">
    <source>
        <dbReference type="EMBL" id="TDH20952.1"/>
    </source>
</evidence>
<comment type="caution">
    <text evidence="2">The sequence shown here is derived from an EMBL/GenBank/DDBJ whole genome shotgun (WGS) entry which is preliminary data.</text>
</comment>
<dbReference type="Proteomes" id="UP000295627">
    <property type="component" value="Unassembled WGS sequence"/>
</dbReference>
<proteinExistence type="predicted"/>
<gene>
    <name evidence="2" type="ORF">EJ571_13280</name>
</gene>
<keyword evidence="1" id="KW-1133">Transmembrane helix</keyword>
<organism evidence="2 3">
    <name type="scientific">Mycobacteroides franklinii</name>
    <dbReference type="NCBI Taxonomy" id="948102"/>
    <lineage>
        <taxon>Bacteria</taxon>
        <taxon>Bacillati</taxon>
        <taxon>Actinomycetota</taxon>
        <taxon>Actinomycetes</taxon>
        <taxon>Mycobacteriales</taxon>
        <taxon>Mycobacteriaceae</taxon>
        <taxon>Mycobacteroides</taxon>
    </lineage>
</organism>
<dbReference type="EMBL" id="RXLR01000015">
    <property type="protein sequence ID" value="TDH20952.1"/>
    <property type="molecule type" value="Genomic_DNA"/>
</dbReference>
<feature type="transmembrane region" description="Helical" evidence="1">
    <location>
        <begin position="27"/>
        <end position="45"/>
    </location>
</feature>
<dbReference type="RefSeq" id="WP_078281641.1">
    <property type="nucleotide sequence ID" value="NZ_MAEP01000007.1"/>
</dbReference>
<reference evidence="2 3" key="1">
    <citation type="journal article" date="2019" name="Sci. Rep.">
        <title>Extended insight into the Mycobacterium chelonae-abscessus complex through whole genome sequencing of Mycobacterium salmoniphilum outbreak and Mycobacterium salmoniphilum-like strains.</title>
        <authorList>
            <person name="Behra P.R.K."/>
            <person name="Das S."/>
            <person name="Pettersson B.M.F."/>
            <person name="Shirreff L."/>
            <person name="DuCote T."/>
            <person name="Jacobsson K.G."/>
            <person name="Ennis D.G."/>
            <person name="Kirsebom L.A."/>
        </authorList>
    </citation>
    <scope>NUCLEOTIDE SEQUENCE [LARGE SCALE GENOMIC DNA]</scope>
    <source>
        <strain evidence="2 3">DSM 45524</strain>
    </source>
</reference>
<evidence type="ECO:0000313" key="3">
    <source>
        <dbReference type="Proteomes" id="UP000295627"/>
    </source>
</evidence>
<accession>A0A4R5P9U4</accession>
<name>A0A4R5P9U4_9MYCO</name>
<keyword evidence="1" id="KW-0812">Transmembrane</keyword>